<dbReference type="OrthoDB" id="10530936at2759"/>
<reference evidence="1" key="2">
    <citation type="journal article" date="2023" name="Int. J. Mol. Sci.">
        <title>De Novo Assembly and Annotation of 11 Diverse Shrub Willow (Salix) Genomes Reveals Novel Gene Organization in Sex-Linked Regions.</title>
        <authorList>
            <person name="Hyden B."/>
            <person name="Feng K."/>
            <person name="Yates T.B."/>
            <person name="Jawdy S."/>
            <person name="Cereghino C."/>
            <person name="Smart L.B."/>
            <person name="Muchero W."/>
        </authorList>
    </citation>
    <scope>NUCLEOTIDE SEQUENCE [LARGE SCALE GENOMIC DNA]</scope>
    <source>
        <tissue evidence="1">Shoot tip</tissue>
    </source>
</reference>
<organism evidence="1 2">
    <name type="scientific">Salix viminalis</name>
    <name type="common">Common osier</name>
    <name type="synonym">Basket willow</name>
    <dbReference type="NCBI Taxonomy" id="40686"/>
    <lineage>
        <taxon>Eukaryota</taxon>
        <taxon>Viridiplantae</taxon>
        <taxon>Streptophyta</taxon>
        <taxon>Embryophyta</taxon>
        <taxon>Tracheophyta</taxon>
        <taxon>Spermatophyta</taxon>
        <taxon>Magnoliopsida</taxon>
        <taxon>eudicotyledons</taxon>
        <taxon>Gunneridae</taxon>
        <taxon>Pentapetalae</taxon>
        <taxon>rosids</taxon>
        <taxon>fabids</taxon>
        <taxon>Malpighiales</taxon>
        <taxon>Salicaceae</taxon>
        <taxon>Saliceae</taxon>
        <taxon>Salix</taxon>
    </lineage>
</organism>
<dbReference type="AlphaFoldDB" id="A0A9Q0UIV9"/>
<dbReference type="Proteomes" id="UP001151529">
    <property type="component" value="Chromosome 2"/>
</dbReference>
<name>A0A9Q0UIV9_SALVM</name>
<dbReference type="EMBL" id="JAPFFL010000004">
    <property type="protein sequence ID" value="KAJ6730936.1"/>
    <property type="molecule type" value="Genomic_DNA"/>
</dbReference>
<protein>
    <submittedName>
        <fullName evidence="1">Uncharacterized protein</fullName>
    </submittedName>
</protein>
<proteinExistence type="predicted"/>
<sequence>MNEFLSRFVRNIRMGRGTLEKRVGSEQCRVGGYGKEVENEGFFAMEEECCREKAAEDGENSVTMGEQNPKVVTFPMRHGKMKYKIHGLIFLIRSGLKLLIESMSQKSVIGQRNPSQYLGNAYWLPRKFYH</sequence>
<accession>A0A9Q0UIV9</accession>
<comment type="caution">
    <text evidence="1">The sequence shown here is derived from an EMBL/GenBank/DDBJ whole genome shotgun (WGS) entry which is preliminary data.</text>
</comment>
<evidence type="ECO:0000313" key="2">
    <source>
        <dbReference type="Proteomes" id="UP001151529"/>
    </source>
</evidence>
<evidence type="ECO:0000313" key="1">
    <source>
        <dbReference type="EMBL" id="KAJ6730936.1"/>
    </source>
</evidence>
<keyword evidence="2" id="KW-1185">Reference proteome</keyword>
<gene>
    <name evidence="1" type="ORF">OIU85_021692</name>
</gene>
<reference evidence="1" key="1">
    <citation type="submission" date="2022-11" db="EMBL/GenBank/DDBJ databases">
        <authorList>
            <person name="Hyden B.L."/>
            <person name="Feng K."/>
            <person name="Yates T."/>
            <person name="Jawdy S."/>
            <person name="Smart L.B."/>
            <person name="Muchero W."/>
        </authorList>
    </citation>
    <scope>NUCLEOTIDE SEQUENCE</scope>
    <source>
        <tissue evidence="1">Shoot tip</tissue>
    </source>
</reference>